<dbReference type="EMBL" id="JBHUIW010000006">
    <property type="protein sequence ID" value="MFD2182099.1"/>
    <property type="molecule type" value="Genomic_DNA"/>
</dbReference>
<dbReference type="PANTHER" id="PTHR34219:SF3">
    <property type="entry name" value="BLL7967 PROTEIN"/>
    <property type="match status" value="1"/>
</dbReference>
<dbReference type="PANTHER" id="PTHR34219">
    <property type="entry name" value="IRON-REGULATED INNER MEMBRANE PROTEIN-RELATED"/>
    <property type="match status" value="1"/>
</dbReference>
<keyword evidence="1" id="KW-0812">Transmembrane</keyword>
<evidence type="ECO:0000256" key="1">
    <source>
        <dbReference type="SAM" id="Phobius"/>
    </source>
</evidence>
<keyword evidence="1" id="KW-0472">Membrane</keyword>
<feature type="transmembrane region" description="Helical" evidence="1">
    <location>
        <begin position="134"/>
        <end position="163"/>
    </location>
</feature>
<feature type="transmembrane region" description="Helical" evidence="1">
    <location>
        <begin position="184"/>
        <end position="208"/>
    </location>
</feature>
<name>A0ABW5AGS9_9BRAD</name>
<dbReference type="RefSeq" id="WP_378477279.1">
    <property type="nucleotide sequence ID" value="NZ_JBHUIW010000006.1"/>
</dbReference>
<dbReference type="Pfam" id="PF03929">
    <property type="entry name" value="PepSY_TM"/>
    <property type="match status" value="1"/>
</dbReference>
<keyword evidence="1" id="KW-1133">Transmembrane helix</keyword>
<gene>
    <name evidence="2" type="ORF">ACFSOX_08035</name>
</gene>
<accession>A0ABW5AGS9</accession>
<comment type="caution">
    <text evidence="2">The sequence shown here is derived from an EMBL/GenBank/DDBJ whole genome shotgun (WGS) entry which is preliminary data.</text>
</comment>
<sequence length="390" mass="42324">MTPRTVRVWSWVHRWSSLICTVFALLLCLTGLPLVFHDELGPSPRLADVPADRPPASVDAMIAQAMAARPGHVVPYLFFDRDRPIVKVPTAPRMTTEPAAFHYLVFDTRTGAALDVSQPNQGFMNVMLRLHLDLFAGVPGTLFLGGMGLLLVVAIVSGVVLYGPFTRRLDFGTVRRGGSRRLKWLDLHNLFGIVTLAWFGVVALTGVINTLAAPIELAWQAGQLVEMAAQAKPASAPAPSEHERDRGQRASIDALLNNVRAAVPGMAITTVAFPGTPFSTEAHVAIFLTGDTPITSRVLKPALADAATGQVIAVRDMPWYATMLFMSQPLHFGDYGGLPLKILWALFDVATIVVLVSGLYLWWPGRRRSSADVASGTEHETRPVPAEVVE</sequence>
<dbReference type="InterPro" id="IPR005625">
    <property type="entry name" value="PepSY-ass_TM"/>
</dbReference>
<protein>
    <submittedName>
        <fullName evidence="2">PepSY-associated TM helix domain-containing protein</fullName>
    </submittedName>
</protein>
<organism evidence="2 3">
    <name type="scientific">Rhodoplanes azumiensis</name>
    <dbReference type="NCBI Taxonomy" id="1897628"/>
    <lineage>
        <taxon>Bacteria</taxon>
        <taxon>Pseudomonadati</taxon>
        <taxon>Pseudomonadota</taxon>
        <taxon>Alphaproteobacteria</taxon>
        <taxon>Hyphomicrobiales</taxon>
        <taxon>Nitrobacteraceae</taxon>
        <taxon>Rhodoplanes</taxon>
    </lineage>
</organism>
<feature type="transmembrane region" description="Helical" evidence="1">
    <location>
        <begin position="12"/>
        <end position="36"/>
    </location>
</feature>
<reference evidence="3" key="1">
    <citation type="journal article" date="2019" name="Int. J. Syst. Evol. Microbiol.">
        <title>The Global Catalogue of Microorganisms (GCM) 10K type strain sequencing project: providing services to taxonomists for standard genome sequencing and annotation.</title>
        <authorList>
            <consortium name="The Broad Institute Genomics Platform"/>
            <consortium name="The Broad Institute Genome Sequencing Center for Infectious Disease"/>
            <person name="Wu L."/>
            <person name="Ma J."/>
        </authorList>
    </citation>
    <scope>NUCLEOTIDE SEQUENCE [LARGE SCALE GENOMIC DNA]</scope>
    <source>
        <strain evidence="3">CGMCC 1.6774</strain>
    </source>
</reference>
<feature type="transmembrane region" description="Helical" evidence="1">
    <location>
        <begin position="342"/>
        <end position="363"/>
    </location>
</feature>
<proteinExistence type="predicted"/>
<keyword evidence="3" id="KW-1185">Reference proteome</keyword>
<evidence type="ECO:0000313" key="2">
    <source>
        <dbReference type="EMBL" id="MFD2182099.1"/>
    </source>
</evidence>
<dbReference type="Proteomes" id="UP001597314">
    <property type="component" value="Unassembled WGS sequence"/>
</dbReference>
<evidence type="ECO:0000313" key="3">
    <source>
        <dbReference type="Proteomes" id="UP001597314"/>
    </source>
</evidence>